<proteinExistence type="predicted"/>
<gene>
    <name evidence="2" type="ORF">MM415A02131_0002</name>
    <name evidence="1" type="ORF">TM448A01785_0010</name>
</gene>
<dbReference type="EMBL" id="MT144198">
    <property type="protein sequence ID" value="QJA50484.1"/>
    <property type="molecule type" value="Genomic_DNA"/>
</dbReference>
<sequence>MKIKLTDLEFEIAGVVSKDDVRKEAMKQLREMTDSIIGILDKRSNSYNKKSKLEPQQKGYRAAIIDLKILYSEMLKE</sequence>
<evidence type="ECO:0000313" key="1">
    <source>
        <dbReference type="EMBL" id="QJA50484.1"/>
    </source>
</evidence>
<evidence type="ECO:0000313" key="2">
    <source>
        <dbReference type="EMBL" id="QJA74008.1"/>
    </source>
</evidence>
<organism evidence="1">
    <name type="scientific">viral metagenome</name>
    <dbReference type="NCBI Taxonomy" id="1070528"/>
    <lineage>
        <taxon>unclassified sequences</taxon>
        <taxon>metagenomes</taxon>
        <taxon>organismal metagenomes</taxon>
    </lineage>
</organism>
<accession>A0A6H1ZSD3</accession>
<reference evidence="1" key="1">
    <citation type="submission" date="2020-03" db="EMBL/GenBank/DDBJ databases">
        <title>The deep terrestrial virosphere.</title>
        <authorList>
            <person name="Holmfeldt K."/>
            <person name="Nilsson E."/>
            <person name="Simone D."/>
            <person name="Lopez-Fernandez M."/>
            <person name="Wu X."/>
            <person name="de Brujin I."/>
            <person name="Lundin D."/>
            <person name="Andersson A."/>
            <person name="Bertilsson S."/>
            <person name="Dopson M."/>
        </authorList>
    </citation>
    <scope>NUCLEOTIDE SEQUENCE</scope>
    <source>
        <strain evidence="2">MM415A02131</strain>
        <strain evidence="1">TM448A01785</strain>
    </source>
</reference>
<name>A0A6H1ZSD3_9ZZZZ</name>
<dbReference type="AlphaFoldDB" id="A0A6H1ZSD3"/>
<dbReference type="EMBL" id="MT142068">
    <property type="protein sequence ID" value="QJA74008.1"/>
    <property type="molecule type" value="Genomic_DNA"/>
</dbReference>
<protein>
    <submittedName>
        <fullName evidence="1">Uncharacterized protein</fullName>
    </submittedName>
</protein>